<dbReference type="EMBL" id="ML769683">
    <property type="protein sequence ID" value="KAE9389782.1"/>
    <property type="molecule type" value="Genomic_DNA"/>
</dbReference>
<name>A0A6A4GVB5_9AGAR</name>
<dbReference type="OrthoDB" id="3049338at2759"/>
<feature type="compositionally biased region" description="Basic and acidic residues" evidence="1">
    <location>
        <begin position="59"/>
        <end position="68"/>
    </location>
</feature>
<protein>
    <submittedName>
        <fullName evidence="2">Uncharacterized protein</fullName>
    </submittedName>
</protein>
<feature type="compositionally biased region" description="Acidic residues" evidence="1">
    <location>
        <begin position="28"/>
        <end position="58"/>
    </location>
</feature>
<feature type="region of interest" description="Disordered" evidence="1">
    <location>
        <begin position="1"/>
        <end position="95"/>
    </location>
</feature>
<evidence type="ECO:0000313" key="3">
    <source>
        <dbReference type="Proteomes" id="UP000799118"/>
    </source>
</evidence>
<organism evidence="2 3">
    <name type="scientific">Gymnopus androsaceus JB14</name>
    <dbReference type="NCBI Taxonomy" id="1447944"/>
    <lineage>
        <taxon>Eukaryota</taxon>
        <taxon>Fungi</taxon>
        <taxon>Dikarya</taxon>
        <taxon>Basidiomycota</taxon>
        <taxon>Agaricomycotina</taxon>
        <taxon>Agaricomycetes</taxon>
        <taxon>Agaricomycetidae</taxon>
        <taxon>Agaricales</taxon>
        <taxon>Marasmiineae</taxon>
        <taxon>Omphalotaceae</taxon>
        <taxon>Gymnopus</taxon>
    </lineage>
</organism>
<proteinExistence type="predicted"/>
<sequence>MASTVLLSVESGGLDSVYHLPEEKDKQEDEQESEDEENEKQELGEDSGSEVSGDEDGDCLGHLDELPQEKPLNLGKKRVLKTKSRNKAPPIDPRAKGQEIMDTFNKVMKKGHLVSNMSYNAISRAWKRVDPISRKEPGPMRVEISEATNTILLWNVREPDSGKRVSLDGLRNTVQELISNVRTSFEAFTPASTLLKLKNEFKPEELSDSAGDRASLFDRLDNRAYCKRFAAAFLEDLRPQLDSQRAWKILEMTDRFADALVLQLFYVVGIPPRGWQIEELLLDSDHDLSRMFKKLNNGLFVLMDPKAKQNAKHEAIKQFNCAWGLPDEYVWYLTMFIGVVRPVQITLLNHLKKLDSGRKLALQTHIFVRVTSSKMSKELKQLKFTYDKDLVNKLLKESGLNLTARELRHIYTALSKVFFPEFDRSDVFGSNSTSVMNLQAQHNQTTGEANYARNSTLDATGYTEAAVHQMLAHSYNLQSLTGARVQFPKAFAVHNFQDFFGRNHLKGFIAAQQYVYSSEGYDLEGAPWREGIFEKCTQLQKKKPYLFGKEFNCTIDQWKMNWKVLGDGCLVTVAVALADGFELNRNHHDKTRLVASSVYLIEYAMERCHDKDPANRWGPISITSDVNRLSFELSITRLVEWFRNNHEIEWRQFGEKVDGQLQVSASSRQQTFPQFSQKPFCWIST</sequence>
<dbReference type="AlphaFoldDB" id="A0A6A4GVB5"/>
<gene>
    <name evidence="2" type="ORF">BT96DRAFT_1024906</name>
</gene>
<evidence type="ECO:0000313" key="2">
    <source>
        <dbReference type="EMBL" id="KAE9389782.1"/>
    </source>
</evidence>
<dbReference type="Proteomes" id="UP000799118">
    <property type="component" value="Unassembled WGS sequence"/>
</dbReference>
<reference evidence="2" key="1">
    <citation type="journal article" date="2019" name="Environ. Microbiol.">
        <title>Fungal ecological strategies reflected in gene transcription - a case study of two litter decomposers.</title>
        <authorList>
            <person name="Barbi F."/>
            <person name="Kohler A."/>
            <person name="Barry K."/>
            <person name="Baskaran P."/>
            <person name="Daum C."/>
            <person name="Fauchery L."/>
            <person name="Ihrmark K."/>
            <person name="Kuo A."/>
            <person name="LaButti K."/>
            <person name="Lipzen A."/>
            <person name="Morin E."/>
            <person name="Grigoriev I.V."/>
            <person name="Henrissat B."/>
            <person name="Lindahl B."/>
            <person name="Martin F."/>
        </authorList>
    </citation>
    <scope>NUCLEOTIDE SEQUENCE</scope>
    <source>
        <strain evidence="2">JB14</strain>
    </source>
</reference>
<keyword evidence="3" id="KW-1185">Reference proteome</keyword>
<accession>A0A6A4GVB5</accession>
<feature type="compositionally biased region" description="Basic residues" evidence="1">
    <location>
        <begin position="75"/>
        <end position="86"/>
    </location>
</feature>
<evidence type="ECO:0000256" key="1">
    <source>
        <dbReference type="SAM" id="MobiDB-lite"/>
    </source>
</evidence>